<dbReference type="UniPathway" id="UPA00232"/>
<dbReference type="GO" id="GO:0005737">
    <property type="term" value="C:cytoplasm"/>
    <property type="evidence" value="ECO:0007669"/>
    <property type="project" value="UniProtKB-SubCell"/>
</dbReference>
<name>A0A0G4JUI4_9GAMM</name>
<gene>
    <name evidence="1" type="primary">ubiJ</name>
    <name evidence="3" type="ORF">BN1221_01834</name>
</gene>
<evidence type="ECO:0000313" key="3">
    <source>
        <dbReference type="EMBL" id="CPR16000.1"/>
    </source>
</evidence>
<keyword evidence="1" id="KW-0831">Ubiquinone biosynthesis</keyword>
<organism evidence="3 4">
    <name type="scientific">Brenneria goodwinii</name>
    <dbReference type="NCBI Taxonomy" id="1109412"/>
    <lineage>
        <taxon>Bacteria</taxon>
        <taxon>Pseudomonadati</taxon>
        <taxon>Pseudomonadota</taxon>
        <taxon>Gammaproteobacteria</taxon>
        <taxon>Enterobacterales</taxon>
        <taxon>Pectobacteriaceae</taxon>
        <taxon>Brenneria</taxon>
    </lineage>
</organism>
<comment type="similarity">
    <text evidence="1">Belongs to the UbiJ family.</text>
</comment>
<dbReference type="PANTHER" id="PTHR38693:SF1">
    <property type="entry name" value="UBIQUINONE BIOSYNTHESIS ACCESSORY FACTOR UBIJ"/>
    <property type="match status" value="1"/>
</dbReference>
<dbReference type="InterPro" id="IPR036527">
    <property type="entry name" value="SCP2_sterol-bd_dom_sf"/>
</dbReference>
<keyword evidence="3" id="KW-0830">Ubiquinone</keyword>
<sequence length="202" mass="22987">MLITSVLTATLETALNQLLFRDRSMKAARQRLHGKTLQIELAELDVPLVLIFNEHRLDVVSQWEDRADCQLKTRLAILMKLRDRQHLSSLMRSGDLIIEGDIQVVQQFIGLLDLAEFDPAEWLAPYVGDIVAQGVSQTAQKTLGVFNRILCRQQQALSETLTEEWRLAPGKLENAWFQDEVAALEKSTENLAERLAKLEIPR</sequence>
<dbReference type="AlphaFoldDB" id="A0A0G4JUI4"/>
<dbReference type="OrthoDB" id="5801225at2"/>
<feature type="domain" description="SCP2" evidence="2">
    <location>
        <begin position="15"/>
        <end position="113"/>
    </location>
</feature>
<comment type="subcellular location">
    <subcellularLocation>
        <location evidence="1">Cytoplasm</location>
    </subcellularLocation>
</comment>
<evidence type="ECO:0000259" key="2">
    <source>
        <dbReference type="Pfam" id="PF02036"/>
    </source>
</evidence>
<reference evidence="4" key="1">
    <citation type="submission" date="2015-01" db="EMBL/GenBank/DDBJ databases">
        <authorList>
            <person name="Paterson Steve"/>
        </authorList>
    </citation>
    <scope>NUCLEOTIDE SEQUENCE [LARGE SCALE GENOMIC DNA]</scope>
    <source>
        <strain evidence="4">OBR1</strain>
    </source>
</reference>
<dbReference type="SUPFAM" id="SSF55718">
    <property type="entry name" value="SCP-like"/>
    <property type="match status" value="1"/>
</dbReference>
<keyword evidence="4" id="KW-1185">Reference proteome</keyword>
<evidence type="ECO:0000313" key="4">
    <source>
        <dbReference type="Proteomes" id="UP000044377"/>
    </source>
</evidence>
<evidence type="ECO:0000256" key="1">
    <source>
        <dbReference type="HAMAP-Rule" id="MF_02215"/>
    </source>
</evidence>
<proteinExistence type="inferred from homology"/>
<dbReference type="InterPro" id="IPR038989">
    <property type="entry name" value="UbiJ"/>
</dbReference>
<dbReference type="GO" id="GO:0006744">
    <property type="term" value="P:ubiquinone biosynthetic process"/>
    <property type="evidence" value="ECO:0007669"/>
    <property type="project" value="UniProtKB-UniRule"/>
</dbReference>
<dbReference type="InterPro" id="IPR003033">
    <property type="entry name" value="SCP2_sterol-bd_dom"/>
</dbReference>
<dbReference type="HAMAP" id="MF_02215">
    <property type="entry name" value="UbiJ"/>
    <property type="match status" value="1"/>
</dbReference>
<comment type="pathway">
    <text evidence="1">Cofactor biosynthesis; ubiquinone biosynthesis.</text>
</comment>
<comment type="function">
    <text evidence="1">Required for ubiquinone (coenzyme Q) biosynthesis. Binds hydrophobic ubiquinone biosynthetic intermediates via its SCP2 domain and is essential for the stability of the Ubi complex. May constitute a docking platform where Ubi enzymes assemble and access their SCP2-bound polyprenyl substrates.</text>
</comment>
<dbReference type="STRING" id="1109412.BN1221_01834"/>
<dbReference type="Pfam" id="PF02036">
    <property type="entry name" value="SCP2"/>
    <property type="match status" value="1"/>
</dbReference>
<keyword evidence="1" id="KW-0963">Cytoplasm</keyword>
<protein>
    <recommendedName>
        <fullName evidence="1">Ubiquinone biosynthesis accessory factor UbiJ</fullName>
    </recommendedName>
</protein>
<dbReference type="Proteomes" id="UP000044377">
    <property type="component" value="Unassembled WGS sequence"/>
</dbReference>
<dbReference type="EMBL" id="CGIG01000001">
    <property type="protein sequence ID" value="CPR16000.1"/>
    <property type="molecule type" value="Genomic_DNA"/>
</dbReference>
<dbReference type="PANTHER" id="PTHR38693">
    <property type="entry name" value="UBIQUINONE BIOSYNTHESIS PROTEIN UBIJ"/>
    <property type="match status" value="1"/>
</dbReference>
<accession>A0A0G4JUI4</accession>
<dbReference type="RefSeq" id="WP_048637044.1">
    <property type="nucleotide sequence ID" value="NZ_CGIG01000001.1"/>
</dbReference>